<dbReference type="EMBL" id="SSOP01001029">
    <property type="protein sequence ID" value="KAB5587510.1"/>
    <property type="molecule type" value="Genomic_DNA"/>
</dbReference>
<dbReference type="OrthoDB" id="3203159at2759"/>
<reference evidence="2 3" key="1">
    <citation type="journal article" date="2019" name="Fungal Biol. Biotechnol.">
        <title>Draft genome sequence of fastidious pathogen Ceratobasidium theobromae, which causes vascular-streak dieback in Theobroma cacao.</title>
        <authorList>
            <person name="Ali S.S."/>
            <person name="Asman A."/>
            <person name="Shao J."/>
            <person name="Firmansyah A.P."/>
            <person name="Susilo A.W."/>
            <person name="Rosmana A."/>
            <person name="McMahon P."/>
            <person name="Junaid M."/>
            <person name="Guest D."/>
            <person name="Kheng T.Y."/>
            <person name="Meinhardt L.W."/>
            <person name="Bailey B.A."/>
        </authorList>
    </citation>
    <scope>NUCLEOTIDE SEQUENCE [LARGE SCALE GENOMIC DNA]</scope>
    <source>
        <strain evidence="2 3">CT2</strain>
    </source>
</reference>
<feature type="compositionally biased region" description="Basic and acidic residues" evidence="1">
    <location>
        <begin position="390"/>
        <end position="399"/>
    </location>
</feature>
<feature type="compositionally biased region" description="Basic and acidic residues" evidence="1">
    <location>
        <begin position="30"/>
        <end position="48"/>
    </location>
</feature>
<comment type="caution">
    <text evidence="2">The sequence shown here is derived from an EMBL/GenBank/DDBJ whole genome shotgun (WGS) entry which is preliminary data.</text>
</comment>
<feature type="region of interest" description="Disordered" evidence="1">
    <location>
        <begin position="104"/>
        <end position="178"/>
    </location>
</feature>
<evidence type="ECO:0000313" key="3">
    <source>
        <dbReference type="Proteomes" id="UP000383932"/>
    </source>
</evidence>
<feature type="region of interest" description="Disordered" evidence="1">
    <location>
        <begin position="380"/>
        <end position="399"/>
    </location>
</feature>
<organism evidence="2 3">
    <name type="scientific">Ceratobasidium theobromae</name>
    <dbReference type="NCBI Taxonomy" id="1582974"/>
    <lineage>
        <taxon>Eukaryota</taxon>
        <taxon>Fungi</taxon>
        <taxon>Dikarya</taxon>
        <taxon>Basidiomycota</taxon>
        <taxon>Agaricomycotina</taxon>
        <taxon>Agaricomycetes</taxon>
        <taxon>Cantharellales</taxon>
        <taxon>Ceratobasidiaceae</taxon>
        <taxon>Ceratobasidium</taxon>
    </lineage>
</organism>
<accession>A0A5N5Q6L1</accession>
<gene>
    <name evidence="2" type="ORF">CTheo_9051</name>
</gene>
<evidence type="ECO:0000313" key="2">
    <source>
        <dbReference type="EMBL" id="KAB5587510.1"/>
    </source>
</evidence>
<dbReference type="GO" id="GO:0016740">
    <property type="term" value="F:transferase activity"/>
    <property type="evidence" value="ECO:0007669"/>
    <property type="project" value="UniProtKB-KW"/>
</dbReference>
<evidence type="ECO:0000256" key="1">
    <source>
        <dbReference type="SAM" id="MobiDB-lite"/>
    </source>
</evidence>
<keyword evidence="3" id="KW-1185">Reference proteome</keyword>
<proteinExistence type="predicted"/>
<sequence length="434" mass="50460">MVQPESFTRVSVIPEEEEVIVPAVPPRSRTSTEESQRTPEEPPERLYLKEPLPPQQVSDINLSRRGIPIVQEVASRMRQEPITHHNHLPDHIQSRILTSRCLKEMFDDPPPRPPLGGYPPEDPDPYGYSYDDDSSDHRPPPRRPRPPSGPPGPPGPPAGPDPYANPAAARPTDLIPEWDGDPKILPKWVITVNNIAEYSEYTRQQLGQQVPLRFTGRAQRWFTALNRDTRRNITQDWPSLRQAITIHFMNRAYLEQNKREALEMKYRDSGHRNETPEDYVIRKMEALTLFNDWMDPELIFQIMNDAPSSWRAYIDTEDIRSWEEFLDKIYWHQQDLMSGVLSNQPDITNLVHRMESALHKLERRSSKAHVRLHKVETKPPWKKKNKPISWHKDNPKPQFRKHDEVISKGKTPKDKGIVLKPGITLVLFVLTWPK</sequence>
<feature type="region of interest" description="Disordered" evidence="1">
    <location>
        <begin position="21"/>
        <end position="58"/>
    </location>
</feature>
<dbReference type="AlphaFoldDB" id="A0A5N5Q6L1"/>
<dbReference type="Proteomes" id="UP000383932">
    <property type="component" value="Unassembled WGS sequence"/>
</dbReference>
<feature type="compositionally biased region" description="Pro residues" evidence="1">
    <location>
        <begin position="146"/>
        <end position="160"/>
    </location>
</feature>
<keyword evidence="2" id="KW-0808">Transferase</keyword>
<name>A0A5N5Q6L1_9AGAM</name>
<protein>
    <submittedName>
        <fullName evidence="2">Undecaprenyl phosphate-alpha-4-amino-4-deoxy-L-arabinose arabinosyl transferase</fullName>
    </submittedName>
</protein>